<dbReference type="Proteomes" id="UP000249135">
    <property type="component" value="Unassembled WGS sequence"/>
</dbReference>
<protein>
    <submittedName>
        <fullName evidence="1">Uncharacterized protein</fullName>
    </submittedName>
</protein>
<proteinExistence type="predicted"/>
<evidence type="ECO:0000313" key="1">
    <source>
        <dbReference type="EMBL" id="PZQ76945.1"/>
    </source>
</evidence>
<gene>
    <name evidence="1" type="ORF">DI563_05440</name>
</gene>
<sequence>MSGTVCDFGLSPEQTRQAAQGRQRAEAEYRGALRALAVREAEFLALDRLHAGAAKKLEALGARQRAAIALEHARRGVINACWADGCLVSAVDLQREVEAMLADIAERGG</sequence>
<dbReference type="AlphaFoldDB" id="A0A2W5QPX1"/>
<evidence type="ECO:0000313" key="2">
    <source>
        <dbReference type="Proteomes" id="UP000249135"/>
    </source>
</evidence>
<comment type="caution">
    <text evidence="1">The sequence shown here is derived from an EMBL/GenBank/DDBJ whole genome shotgun (WGS) entry which is preliminary data.</text>
</comment>
<reference evidence="1 2" key="1">
    <citation type="submission" date="2017-08" db="EMBL/GenBank/DDBJ databases">
        <title>Infants hospitalized years apart are colonized by the same room-sourced microbial strains.</title>
        <authorList>
            <person name="Brooks B."/>
            <person name="Olm M.R."/>
            <person name="Firek B.A."/>
            <person name="Baker R."/>
            <person name="Thomas B.C."/>
            <person name="Morowitz M.J."/>
            <person name="Banfield J.F."/>
        </authorList>
    </citation>
    <scope>NUCLEOTIDE SEQUENCE [LARGE SCALE GENOMIC DNA]</scope>
    <source>
        <strain evidence="1">S2_005_003_R2_41</strain>
    </source>
</reference>
<accession>A0A2W5QPX1</accession>
<organism evidence="1 2">
    <name type="scientific">Variovorax paradoxus</name>
    <dbReference type="NCBI Taxonomy" id="34073"/>
    <lineage>
        <taxon>Bacteria</taxon>
        <taxon>Pseudomonadati</taxon>
        <taxon>Pseudomonadota</taxon>
        <taxon>Betaproteobacteria</taxon>
        <taxon>Burkholderiales</taxon>
        <taxon>Comamonadaceae</taxon>
        <taxon>Variovorax</taxon>
    </lineage>
</organism>
<dbReference type="EMBL" id="QFPP01000035">
    <property type="protein sequence ID" value="PZQ76945.1"/>
    <property type="molecule type" value="Genomic_DNA"/>
</dbReference>
<name>A0A2W5QPX1_VARPD</name>